<feature type="region of interest" description="Disordered" evidence="1">
    <location>
        <begin position="361"/>
        <end position="410"/>
    </location>
</feature>
<feature type="region of interest" description="Disordered" evidence="1">
    <location>
        <begin position="136"/>
        <end position="302"/>
    </location>
</feature>
<feature type="region of interest" description="Disordered" evidence="1">
    <location>
        <begin position="1164"/>
        <end position="1217"/>
    </location>
</feature>
<evidence type="ECO:0000313" key="3">
    <source>
        <dbReference type="Proteomes" id="UP001140074"/>
    </source>
</evidence>
<name>A0A9W8IBX0_9FUNG</name>
<feature type="compositionally biased region" description="Polar residues" evidence="1">
    <location>
        <begin position="516"/>
        <end position="529"/>
    </location>
</feature>
<feature type="compositionally biased region" description="Low complexity" evidence="1">
    <location>
        <begin position="1164"/>
        <end position="1177"/>
    </location>
</feature>
<feature type="compositionally biased region" description="Polar residues" evidence="1">
    <location>
        <begin position="245"/>
        <end position="261"/>
    </location>
</feature>
<evidence type="ECO:0000256" key="1">
    <source>
        <dbReference type="SAM" id="MobiDB-lite"/>
    </source>
</evidence>
<sequence length="1217" mass="124965">MLFKPDVVAWIEMYNSKLGVTHAASSAHISDNDMKTNDSVEGPAPCVGTEVGIKIYEQRAPANDTGDNEVSSPLPTLPELSTLLSSPQHKELSPPPQHEELLLPPQHEELLLPLSPLSQPEESSPLPALLKSSPLPAQLEESSLSPAQPESPPLPVLSEEVPASDPAGQRKEKPAADGNKGAKTDKPCTKKSGGKSSSKRRTSNSDNKAISMPPASDKQHAEPVSDAAAVVPPVVEASSAADANDVSTSALPTNIEQQGELTSDAPATIPSVAEVNKDCGDNASTSENPARDKQQVKPVSDFSTGVLPVAKVNSIGTDNVSTSVDPANSGQPAEPNFVAFTTVLPAIKTSDVGTNDVSAIAPHASREQDAESHAKSRAKDKAKASALNISAEKDSAVNNGGSDSSDRKVAAKVSVTRSVRLVSSISAPTPSPIAIEASHDVGGLAANNAATQSAAPNMGGMAAAEAEKKTNANKDSVSGRSNGAVATPTSFAPPKGPVPTTSASTPVPVDAKASHSVGSSVATGTSAQLGTPRANRSDKGKEPEGRNPSDVTSDDLPTSVEPATAAGGSLRNLGEGSSRENESIRRSTVDSALDSIITEKGDIAEGSARNSDGNSFGASIVIQPLRLVLKSDTAGQGVVLVTDTNDNVQPTVPLNSSLSADGDADMQDTDSPKGTDAQTVDTDAEMREARLLNTDTDMREARPLDTDTEMREVVPLADDDVMQDAELPRGTGALHEVEPPPADVEMEVARPLAVDLEMEDAELLTTDVSMDAVERLAIDCSVQQEAMPANGRKRCTQGVATSPGIPLNVAPFDSGFVANTMFPNSGAAVNTMPDFSSSFVSGASLFDPGNTLGMLPSFGWDNPVGTVPSFDSGNSFSVLPGFGSGAALNTVPNFNASIAAGAPLLNTGNTLGMLPNFGSGAAVNMMPGLDAGIASGEALLNPGNTLGTQSGFGWDNPVGTAPGVNSGNTQLSGASAQPYSIGPANTEPLPDISHINMGDLMKQCGNAGAANNTVPSDSSGDGALPLNPMCPGLDVTPPSNFVHAGIDASTQDMTNKSLDRFFEEQNRLNSMPVPIMIDAFTGAAAAAVPGVNQPLEYPNGGLPLVPGGLYYTWLNTGISGNMALTPSYGGLTAKEAEDSVNGLPHAEREQFSNQANEAGMATNIVPPAVPTAPTAGVDTEKPDGESGTAPKDDTTASDVPQSKYTDRGKCKRARVKA</sequence>
<comment type="caution">
    <text evidence="2">The sequence shown here is derived from an EMBL/GenBank/DDBJ whole genome shotgun (WGS) entry which is preliminary data.</text>
</comment>
<protein>
    <submittedName>
        <fullName evidence="2">Uncharacterized protein</fullName>
    </submittedName>
</protein>
<organism evidence="2 3">
    <name type="scientific">Coemansia aciculifera</name>
    <dbReference type="NCBI Taxonomy" id="417176"/>
    <lineage>
        <taxon>Eukaryota</taxon>
        <taxon>Fungi</taxon>
        <taxon>Fungi incertae sedis</taxon>
        <taxon>Zoopagomycota</taxon>
        <taxon>Kickxellomycotina</taxon>
        <taxon>Kickxellomycetes</taxon>
        <taxon>Kickxellales</taxon>
        <taxon>Kickxellaceae</taxon>
        <taxon>Coemansia</taxon>
    </lineage>
</organism>
<feature type="compositionally biased region" description="Basic and acidic residues" evidence="1">
    <location>
        <begin position="364"/>
        <end position="383"/>
    </location>
</feature>
<feature type="compositionally biased region" description="Low complexity" evidence="1">
    <location>
        <begin position="224"/>
        <end position="243"/>
    </location>
</feature>
<feature type="region of interest" description="Disordered" evidence="1">
    <location>
        <begin position="455"/>
        <end position="589"/>
    </location>
</feature>
<gene>
    <name evidence="2" type="ORF">GGH94_006309</name>
</gene>
<feature type="region of interest" description="Disordered" evidence="1">
    <location>
        <begin position="646"/>
        <end position="678"/>
    </location>
</feature>
<feature type="region of interest" description="Disordered" evidence="1">
    <location>
        <begin position="61"/>
        <end position="100"/>
    </location>
</feature>
<feature type="compositionally biased region" description="Low complexity" evidence="1">
    <location>
        <begin position="71"/>
        <end position="87"/>
    </location>
</feature>
<dbReference type="EMBL" id="JANBUY010000438">
    <property type="protein sequence ID" value="KAJ2859062.1"/>
    <property type="molecule type" value="Genomic_DNA"/>
</dbReference>
<feature type="compositionally biased region" description="Basic and acidic residues" evidence="1">
    <location>
        <begin position="535"/>
        <end position="547"/>
    </location>
</feature>
<keyword evidence="3" id="KW-1185">Reference proteome</keyword>
<reference evidence="2" key="1">
    <citation type="submission" date="2022-07" db="EMBL/GenBank/DDBJ databases">
        <title>Phylogenomic reconstructions and comparative analyses of Kickxellomycotina fungi.</title>
        <authorList>
            <person name="Reynolds N.K."/>
            <person name="Stajich J.E."/>
            <person name="Barry K."/>
            <person name="Grigoriev I.V."/>
            <person name="Crous P."/>
            <person name="Smith M.E."/>
        </authorList>
    </citation>
    <scope>NUCLEOTIDE SEQUENCE</scope>
    <source>
        <strain evidence="2">RSA 476</strain>
    </source>
</reference>
<feature type="compositionally biased region" description="Basic and acidic residues" evidence="1">
    <location>
        <begin position="168"/>
        <end position="188"/>
    </location>
</feature>
<accession>A0A9W8IBX0</accession>
<proteinExistence type="predicted"/>
<dbReference type="AlphaFoldDB" id="A0A9W8IBX0"/>
<dbReference type="Proteomes" id="UP001140074">
    <property type="component" value="Unassembled WGS sequence"/>
</dbReference>
<feature type="compositionally biased region" description="Low complexity" evidence="1">
    <location>
        <begin position="498"/>
        <end position="509"/>
    </location>
</feature>
<feature type="compositionally biased region" description="Basic and acidic residues" evidence="1">
    <location>
        <begin position="88"/>
        <end position="100"/>
    </location>
</feature>
<feature type="compositionally biased region" description="Polar residues" evidence="1">
    <location>
        <begin position="646"/>
        <end position="659"/>
    </location>
</feature>
<evidence type="ECO:0000313" key="2">
    <source>
        <dbReference type="EMBL" id="KAJ2859062.1"/>
    </source>
</evidence>
<feature type="compositionally biased region" description="Basic and acidic residues" evidence="1">
    <location>
        <begin position="1178"/>
        <end position="1194"/>
    </location>
</feature>
<feature type="compositionally biased region" description="Basic and acidic residues" evidence="1">
    <location>
        <begin position="577"/>
        <end position="588"/>
    </location>
</feature>